<evidence type="ECO:0000313" key="2">
    <source>
        <dbReference type="EMBL" id="RCH54146.1"/>
    </source>
</evidence>
<gene>
    <name evidence="2" type="ORF">DJ568_14805</name>
</gene>
<dbReference type="AlphaFoldDB" id="A0A367GMQ0"/>
<organism evidence="2 3">
    <name type="scientific">Mucilaginibacter hurinus</name>
    <dbReference type="NCBI Taxonomy" id="2201324"/>
    <lineage>
        <taxon>Bacteria</taxon>
        <taxon>Pseudomonadati</taxon>
        <taxon>Bacteroidota</taxon>
        <taxon>Sphingobacteriia</taxon>
        <taxon>Sphingobacteriales</taxon>
        <taxon>Sphingobacteriaceae</taxon>
        <taxon>Mucilaginibacter</taxon>
    </lineage>
</organism>
<name>A0A367GMQ0_9SPHI</name>
<evidence type="ECO:0000256" key="1">
    <source>
        <dbReference type="SAM" id="Phobius"/>
    </source>
</evidence>
<evidence type="ECO:0000313" key="3">
    <source>
        <dbReference type="Proteomes" id="UP000253209"/>
    </source>
</evidence>
<accession>A0A367GMQ0</accession>
<keyword evidence="1" id="KW-1133">Transmembrane helix</keyword>
<keyword evidence="1" id="KW-0812">Transmembrane</keyword>
<keyword evidence="1" id="KW-0472">Membrane</keyword>
<dbReference type="RefSeq" id="WP_114006071.1">
    <property type="nucleotide sequence ID" value="NZ_QGDC01000008.1"/>
</dbReference>
<protein>
    <submittedName>
        <fullName evidence="2">Uncharacterized protein</fullName>
    </submittedName>
</protein>
<dbReference type="OrthoDB" id="798934at2"/>
<sequence>MEDIINFRIFLSFPLFGLFIPNLGLFLTGASASALPVTHIIIGCTLLTCIAVLSIGIMMYKKKHGITNDHENNTPILDL</sequence>
<dbReference type="EMBL" id="QGDC01000008">
    <property type="protein sequence ID" value="RCH54146.1"/>
    <property type="molecule type" value="Genomic_DNA"/>
</dbReference>
<keyword evidence="3" id="KW-1185">Reference proteome</keyword>
<feature type="transmembrane region" description="Helical" evidence="1">
    <location>
        <begin position="40"/>
        <end position="60"/>
    </location>
</feature>
<dbReference type="Proteomes" id="UP000253209">
    <property type="component" value="Unassembled WGS sequence"/>
</dbReference>
<proteinExistence type="predicted"/>
<comment type="caution">
    <text evidence="2">The sequence shown here is derived from an EMBL/GenBank/DDBJ whole genome shotgun (WGS) entry which is preliminary data.</text>
</comment>
<feature type="transmembrane region" description="Helical" evidence="1">
    <location>
        <begin position="7"/>
        <end position="28"/>
    </location>
</feature>
<reference evidence="2 3" key="1">
    <citation type="submission" date="2018-05" db="EMBL/GenBank/DDBJ databases">
        <title>Mucilaginibacter hurinus sp. nov., isolated from briquette warehouse soil.</title>
        <authorList>
            <person name="Choi L."/>
        </authorList>
    </citation>
    <scope>NUCLEOTIDE SEQUENCE [LARGE SCALE GENOMIC DNA]</scope>
    <source>
        <strain evidence="2 3">ZR32</strain>
    </source>
</reference>